<feature type="region of interest" description="Disordered" evidence="1">
    <location>
        <begin position="1"/>
        <end position="21"/>
    </location>
</feature>
<keyword evidence="2" id="KW-1133">Transmembrane helix</keyword>
<feature type="transmembrane region" description="Helical" evidence="2">
    <location>
        <begin position="58"/>
        <end position="83"/>
    </location>
</feature>
<keyword evidence="4" id="KW-1185">Reference proteome</keyword>
<gene>
    <name evidence="3" type="ORF">OGM63_27110</name>
</gene>
<dbReference type="Proteomes" id="UP001526143">
    <property type="component" value="Unassembled WGS sequence"/>
</dbReference>
<reference evidence="3 4" key="1">
    <citation type="submission" date="2022-10" db="EMBL/GenBank/DDBJ databases">
        <title>Identification of biosynthetic pathway for the production of the potent trypsin inhibitor radiosumin.</title>
        <authorList>
            <person name="Fewer D.P."/>
            <person name="Delbaje E."/>
            <person name="Ouyang X."/>
            <person name="Agostino P.D."/>
            <person name="Wahlsten M."/>
            <person name="Jokela J."/>
            <person name="Permi P."/>
            <person name="Haapaniemi E."/>
            <person name="Koistinen H."/>
        </authorList>
    </citation>
    <scope>NUCLEOTIDE SEQUENCE [LARGE SCALE GENOMIC DNA]</scope>
    <source>
        <strain evidence="3 4">NIES-515</strain>
    </source>
</reference>
<accession>A0ABT3B7E9</accession>
<dbReference type="EMBL" id="JAOWRF010000387">
    <property type="protein sequence ID" value="MCV3217135.1"/>
    <property type="molecule type" value="Genomic_DNA"/>
</dbReference>
<evidence type="ECO:0000313" key="4">
    <source>
        <dbReference type="Proteomes" id="UP001526143"/>
    </source>
</evidence>
<evidence type="ECO:0000313" key="3">
    <source>
        <dbReference type="EMBL" id="MCV3217135.1"/>
    </source>
</evidence>
<proteinExistence type="predicted"/>
<name>A0ABT3B7E9_9CYAN</name>
<keyword evidence="2" id="KW-0472">Membrane</keyword>
<protein>
    <submittedName>
        <fullName evidence="3">Uncharacterized protein</fullName>
    </submittedName>
</protein>
<sequence length="841" mass="94164">MANRTQKLTPKPSKPNVQNADTMKRIVKKMPKKPVKFVRREPKPLKTSLKNKSWLSSMLAVGILSGSAALIGLFVWISLIFILNPEKLSWLNNVLPEWAKISRQQQHLQTLSQIKLNLKKQGQIAGEILPLDGDVENSFLLPIFKQRGNCQSDCKYIVELRVYQSQDTETQSSREKYYNLATQLPVAGPEESFVIAPLVDATSENQGSSISLPLNEVKRFEGNISSGIWFYCKGQRIEGTSAIAYGHILHYNPERSNLQLMLSWTSPNGQLPKWQEVTNNGTKELIVEQTVGLEPQLRVYQVQPANSFLNPIQLEEISLKPPQLNNSAYQDAMSIARSGLWTPAFEWLQFIKKQHQEKMPTAAQAQIDLIRLHSQLTKIQADKSWASPSQQVLADLIDGRWEKALQVFEASPQNAQEIATLLKADEGRLWNRTEAALQVNSNRPEVQAWAALILAAGKGQNRANSWLKEAKITPDNLTHIQSLLRQLNGEVTPVPSTHPSRIIGSVQPISSINSAEWLQPNPVETRNFASLHRNSSVETPNSSVETPNLSVETPNLSVETPNLSVETLHVTSLQKANNQWYQVEVSAFHDGKRWVNSPFANLSLPKTSPEKFLWSTLGINSDAKIQIVVWLANGEQQTTTATIKGVQLRDGVLRLLAAGQVIPQSSNFALQPHPLALTNAALEWVQPSPITLEQLEQQDPQRVKTILPTIWRSLQQSGNLPAGTIPNLQQMQQKLGYWPIQQIDLTGNNKPETVLTISADAMAALNQPAPKIKEQDKNLSRPRTLILSDNGKLIYTDFSKNSQQILTAIAKISDSTSLALLVENGDRYSLKRWRENHQRFE</sequence>
<dbReference type="RefSeq" id="WP_263748831.1">
    <property type="nucleotide sequence ID" value="NZ_JAOWRF010000387.1"/>
</dbReference>
<evidence type="ECO:0000256" key="2">
    <source>
        <dbReference type="SAM" id="Phobius"/>
    </source>
</evidence>
<keyword evidence="2" id="KW-0812">Transmembrane</keyword>
<organism evidence="3 4">
    <name type="scientific">Plectonema radiosum NIES-515</name>
    <dbReference type="NCBI Taxonomy" id="2986073"/>
    <lineage>
        <taxon>Bacteria</taxon>
        <taxon>Bacillati</taxon>
        <taxon>Cyanobacteriota</taxon>
        <taxon>Cyanophyceae</taxon>
        <taxon>Oscillatoriophycideae</taxon>
        <taxon>Oscillatoriales</taxon>
        <taxon>Microcoleaceae</taxon>
        <taxon>Plectonema</taxon>
    </lineage>
</organism>
<comment type="caution">
    <text evidence="3">The sequence shown here is derived from an EMBL/GenBank/DDBJ whole genome shotgun (WGS) entry which is preliminary data.</text>
</comment>
<evidence type="ECO:0000256" key="1">
    <source>
        <dbReference type="SAM" id="MobiDB-lite"/>
    </source>
</evidence>